<dbReference type="AlphaFoldDB" id="A0A5B7ESC3"/>
<dbReference type="EMBL" id="VSRR010003681">
    <property type="protein sequence ID" value="MPC37082.1"/>
    <property type="molecule type" value="Genomic_DNA"/>
</dbReference>
<reference evidence="2 3" key="1">
    <citation type="submission" date="2019-05" db="EMBL/GenBank/DDBJ databases">
        <title>Another draft genome of Portunus trituberculatus and its Hox gene families provides insights of decapod evolution.</title>
        <authorList>
            <person name="Jeong J.-H."/>
            <person name="Song I."/>
            <person name="Kim S."/>
            <person name="Choi T."/>
            <person name="Kim D."/>
            <person name="Ryu S."/>
            <person name="Kim W."/>
        </authorList>
    </citation>
    <scope>NUCLEOTIDE SEQUENCE [LARGE SCALE GENOMIC DNA]</scope>
    <source>
        <tissue evidence="2">Muscle</tissue>
    </source>
</reference>
<comment type="caution">
    <text evidence="2">The sequence shown here is derived from an EMBL/GenBank/DDBJ whole genome shotgun (WGS) entry which is preliminary data.</text>
</comment>
<proteinExistence type="predicted"/>
<keyword evidence="3" id="KW-1185">Reference proteome</keyword>
<organism evidence="2 3">
    <name type="scientific">Portunus trituberculatus</name>
    <name type="common">Swimming crab</name>
    <name type="synonym">Neptunus trituberculatus</name>
    <dbReference type="NCBI Taxonomy" id="210409"/>
    <lineage>
        <taxon>Eukaryota</taxon>
        <taxon>Metazoa</taxon>
        <taxon>Ecdysozoa</taxon>
        <taxon>Arthropoda</taxon>
        <taxon>Crustacea</taxon>
        <taxon>Multicrustacea</taxon>
        <taxon>Malacostraca</taxon>
        <taxon>Eumalacostraca</taxon>
        <taxon>Eucarida</taxon>
        <taxon>Decapoda</taxon>
        <taxon>Pleocyemata</taxon>
        <taxon>Brachyura</taxon>
        <taxon>Eubrachyura</taxon>
        <taxon>Portunoidea</taxon>
        <taxon>Portunidae</taxon>
        <taxon>Portuninae</taxon>
        <taxon>Portunus</taxon>
    </lineage>
</organism>
<evidence type="ECO:0000313" key="2">
    <source>
        <dbReference type="EMBL" id="MPC37082.1"/>
    </source>
</evidence>
<sequence>MEQKGFKSPSGGGVEARPATRLAQQRAGPRPVGIVAGLGLLAGHAGAEN</sequence>
<feature type="region of interest" description="Disordered" evidence="1">
    <location>
        <begin position="1"/>
        <end position="29"/>
    </location>
</feature>
<accession>A0A5B7ESC3</accession>
<evidence type="ECO:0000256" key="1">
    <source>
        <dbReference type="SAM" id="MobiDB-lite"/>
    </source>
</evidence>
<gene>
    <name evidence="2" type="ORF">E2C01_030555</name>
</gene>
<protein>
    <submittedName>
        <fullName evidence="2">Uncharacterized protein</fullName>
    </submittedName>
</protein>
<evidence type="ECO:0000313" key="3">
    <source>
        <dbReference type="Proteomes" id="UP000324222"/>
    </source>
</evidence>
<dbReference type="Proteomes" id="UP000324222">
    <property type="component" value="Unassembled WGS sequence"/>
</dbReference>
<name>A0A5B7ESC3_PORTR</name>